<dbReference type="RefSeq" id="WP_186878772.1">
    <property type="nucleotide sequence ID" value="NZ_JACOPN010000006.1"/>
</dbReference>
<evidence type="ECO:0000313" key="4">
    <source>
        <dbReference type="EMBL" id="MBC5717549.1"/>
    </source>
</evidence>
<keyword evidence="5" id="KW-1185">Reference proteome</keyword>
<dbReference type="InterPro" id="IPR041465">
    <property type="entry name" value="SfsA_N"/>
</dbReference>
<evidence type="ECO:0000256" key="1">
    <source>
        <dbReference type="HAMAP-Rule" id="MF_00095"/>
    </source>
</evidence>
<dbReference type="CDD" id="cd22359">
    <property type="entry name" value="SfsA-like_bacterial"/>
    <property type="match status" value="1"/>
</dbReference>
<evidence type="ECO:0000259" key="2">
    <source>
        <dbReference type="Pfam" id="PF03749"/>
    </source>
</evidence>
<protein>
    <recommendedName>
        <fullName evidence="1">Sugar fermentation stimulation protein homolog</fullName>
    </recommendedName>
</protein>
<dbReference type="Gene3D" id="3.40.1350.60">
    <property type="match status" value="1"/>
</dbReference>
<dbReference type="Pfam" id="PF03749">
    <property type="entry name" value="SfsA"/>
    <property type="match status" value="1"/>
</dbReference>
<dbReference type="EMBL" id="JACOPN010000006">
    <property type="protein sequence ID" value="MBC5717549.1"/>
    <property type="molecule type" value="Genomic_DNA"/>
</dbReference>
<dbReference type="AlphaFoldDB" id="A0A8J6J4G4"/>
<feature type="domain" description="SfsA N-terminal OB" evidence="3">
    <location>
        <begin position="12"/>
        <end position="71"/>
    </location>
</feature>
<accession>A0A8J6J4G4</accession>
<comment type="caution">
    <text evidence="4">The sequence shown here is derived from an EMBL/GenBank/DDBJ whole genome shotgun (WGS) entry which is preliminary data.</text>
</comment>
<organism evidence="4 5">
    <name type="scientific">Flintibacter faecis</name>
    <dbReference type="NCBI Taxonomy" id="2763047"/>
    <lineage>
        <taxon>Bacteria</taxon>
        <taxon>Bacillati</taxon>
        <taxon>Bacillota</taxon>
        <taxon>Clostridia</taxon>
        <taxon>Eubacteriales</taxon>
        <taxon>Flintibacter</taxon>
    </lineage>
</organism>
<reference evidence="4" key="1">
    <citation type="submission" date="2020-08" db="EMBL/GenBank/DDBJ databases">
        <title>Genome public.</title>
        <authorList>
            <person name="Liu C."/>
            <person name="Sun Q."/>
        </authorList>
    </citation>
    <scope>NUCLEOTIDE SEQUENCE</scope>
    <source>
        <strain evidence="4">BX5</strain>
    </source>
</reference>
<dbReference type="Gene3D" id="2.40.50.580">
    <property type="match status" value="1"/>
</dbReference>
<dbReference type="GO" id="GO:0003677">
    <property type="term" value="F:DNA binding"/>
    <property type="evidence" value="ECO:0007669"/>
    <property type="project" value="InterPro"/>
</dbReference>
<feature type="domain" description="Sugar fermentation stimulation protein C-terminal" evidence="2">
    <location>
        <begin position="84"/>
        <end position="218"/>
    </location>
</feature>
<evidence type="ECO:0000259" key="3">
    <source>
        <dbReference type="Pfam" id="PF17746"/>
    </source>
</evidence>
<dbReference type="PANTHER" id="PTHR30545">
    <property type="entry name" value="SUGAR FERMENTATION STIMULATION PROTEIN A"/>
    <property type="match status" value="1"/>
</dbReference>
<gene>
    <name evidence="1 4" type="primary">sfsA</name>
    <name evidence="4" type="ORF">H8S55_09480</name>
</gene>
<dbReference type="InterPro" id="IPR005224">
    <property type="entry name" value="SfsA"/>
</dbReference>
<comment type="similarity">
    <text evidence="1">Belongs to the SfsA family.</text>
</comment>
<dbReference type="NCBIfam" id="TIGR00230">
    <property type="entry name" value="sfsA"/>
    <property type="match status" value="1"/>
</dbReference>
<name>A0A8J6J4G4_9FIRM</name>
<dbReference type="HAMAP" id="MF_00095">
    <property type="entry name" value="SfsA"/>
    <property type="match status" value="1"/>
</dbReference>
<evidence type="ECO:0000313" key="5">
    <source>
        <dbReference type="Proteomes" id="UP000602260"/>
    </source>
</evidence>
<dbReference type="Pfam" id="PF17746">
    <property type="entry name" value="SfsA_N"/>
    <property type="match status" value="1"/>
</dbReference>
<proteinExistence type="inferred from homology"/>
<dbReference type="PANTHER" id="PTHR30545:SF2">
    <property type="entry name" value="SUGAR FERMENTATION STIMULATION PROTEIN A"/>
    <property type="match status" value="1"/>
</dbReference>
<sequence length="230" mass="25548">MHYSNCTAGTFLSRPNRFVAQVALDGRTETCHVKNTGRCRELLIPGCRVYLTRSDNPARKTKYDLIAVEKETVHGPLLINMDAQAPNHVFEAWAREGRFRPGLTLLRPETVYGASRFDFYWETDTDRGFVEVKGVTLEEDGVARFPDAPTLRGVKHLEELIAARQAGYQAALCFIVQFSGAKYVTPNDTTHPQFGQALRRAAAAGVEVFALGCAVTPDTLTAEEFVPVRL</sequence>
<dbReference type="InterPro" id="IPR040452">
    <property type="entry name" value="SfsA_C"/>
</dbReference>
<dbReference type="Proteomes" id="UP000602260">
    <property type="component" value="Unassembled WGS sequence"/>
</dbReference>